<evidence type="ECO:0000256" key="2">
    <source>
        <dbReference type="ARBA" id="ARBA00022670"/>
    </source>
</evidence>
<dbReference type="KEGG" id="clec:106664965"/>
<keyword evidence="4" id="KW-0720">Serine protease</keyword>
<dbReference type="PANTHER" id="PTHR24276:SF98">
    <property type="entry name" value="FI18310P1-RELATED"/>
    <property type="match status" value="1"/>
</dbReference>
<dbReference type="PRINTS" id="PR00722">
    <property type="entry name" value="CHYMOTRYPSIN"/>
</dbReference>
<dbReference type="GO" id="GO:0004252">
    <property type="term" value="F:serine-type endopeptidase activity"/>
    <property type="evidence" value="ECO:0007669"/>
    <property type="project" value="InterPro"/>
</dbReference>
<proteinExistence type="inferred from homology"/>
<dbReference type="GO" id="GO:0006508">
    <property type="term" value="P:proteolysis"/>
    <property type="evidence" value="ECO:0007669"/>
    <property type="project" value="UniProtKB-KW"/>
</dbReference>
<dbReference type="InterPro" id="IPR001254">
    <property type="entry name" value="Trypsin_dom"/>
</dbReference>
<dbReference type="InterPro" id="IPR050430">
    <property type="entry name" value="Peptidase_S1"/>
</dbReference>
<dbReference type="EnsemblMetazoa" id="XM_014391077.2">
    <property type="protein sequence ID" value="XP_014246563.1"/>
    <property type="gene ID" value="LOC106664965"/>
</dbReference>
<accession>A0A8I6RHZ5</accession>
<feature type="chain" id="PRO_5035312637" description="Peptidase S1 domain-containing protein" evidence="6">
    <location>
        <begin position="20"/>
        <end position="327"/>
    </location>
</feature>
<reference evidence="8" key="1">
    <citation type="submission" date="2022-01" db="UniProtKB">
        <authorList>
            <consortium name="EnsemblMetazoa"/>
        </authorList>
    </citation>
    <scope>IDENTIFICATION</scope>
</reference>
<dbReference type="Proteomes" id="UP000494040">
    <property type="component" value="Unassembled WGS sequence"/>
</dbReference>
<keyword evidence="9" id="KW-1185">Reference proteome</keyword>
<evidence type="ECO:0000256" key="1">
    <source>
        <dbReference type="ARBA" id="ARBA00007664"/>
    </source>
</evidence>
<dbReference type="AlphaFoldDB" id="A0A8I6RHZ5"/>
<keyword evidence="5" id="KW-1015">Disulfide bond</keyword>
<dbReference type="InterPro" id="IPR018114">
    <property type="entry name" value="TRYPSIN_HIS"/>
</dbReference>
<evidence type="ECO:0000256" key="5">
    <source>
        <dbReference type="ARBA" id="ARBA00023157"/>
    </source>
</evidence>
<dbReference type="InterPro" id="IPR001314">
    <property type="entry name" value="Peptidase_S1A"/>
</dbReference>
<dbReference type="Pfam" id="PF00089">
    <property type="entry name" value="Trypsin"/>
    <property type="match status" value="1"/>
</dbReference>
<feature type="signal peptide" evidence="6">
    <location>
        <begin position="1"/>
        <end position="19"/>
    </location>
</feature>
<keyword evidence="6" id="KW-0732">Signal</keyword>
<evidence type="ECO:0000313" key="9">
    <source>
        <dbReference type="Proteomes" id="UP000494040"/>
    </source>
</evidence>
<sequence length="327" mass="38003">MKILQLSLIILLMFYKTSDVGCTVDSKIIGGSRARFREFKYAAVFMTSDRKPTCMGTIITTKTLLTAAHCFHLIYKKAIIRVNISEIFVVAGSRYTTYKEEGYEERKIKYVKEYPNYSINEYDLSLNDLAFVILISPFTLSDSIRPVKIYSKMKNRYKKKWDYFLGNRAVCYTIGFGATTYRKDNYSHLPVYEKPSEYMKVHKVRLMTYKDCNYYFPFKIAYVEKNDFICVESANKKHGLCEGDSGSPLVCDKYLFGIFTSSEDCGERGVPQIFINVVKVLNELPSVDDFQVFSGSNLRRTFSFKMVVLAIMTILYFNQKYTSNFYF</sequence>
<dbReference type="PROSITE" id="PS00134">
    <property type="entry name" value="TRYPSIN_HIS"/>
    <property type="match status" value="1"/>
</dbReference>
<dbReference type="SMART" id="SM00020">
    <property type="entry name" value="Tryp_SPc"/>
    <property type="match status" value="1"/>
</dbReference>
<comment type="similarity">
    <text evidence="1">Belongs to the peptidase S1 family.</text>
</comment>
<dbReference type="RefSeq" id="XP_014246563.1">
    <property type="nucleotide sequence ID" value="XM_014391077.2"/>
</dbReference>
<evidence type="ECO:0000256" key="4">
    <source>
        <dbReference type="ARBA" id="ARBA00022825"/>
    </source>
</evidence>
<evidence type="ECO:0000313" key="8">
    <source>
        <dbReference type="EnsemblMetazoa" id="XP_014246563.1"/>
    </source>
</evidence>
<dbReference type="Gene3D" id="2.40.10.10">
    <property type="entry name" value="Trypsin-like serine proteases"/>
    <property type="match status" value="1"/>
</dbReference>
<organism evidence="8 9">
    <name type="scientific">Cimex lectularius</name>
    <name type="common">Bed bug</name>
    <name type="synonym">Acanthia lectularia</name>
    <dbReference type="NCBI Taxonomy" id="79782"/>
    <lineage>
        <taxon>Eukaryota</taxon>
        <taxon>Metazoa</taxon>
        <taxon>Ecdysozoa</taxon>
        <taxon>Arthropoda</taxon>
        <taxon>Hexapoda</taxon>
        <taxon>Insecta</taxon>
        <taxon>Pterygota</taxon>
        <taxon>Neoptera</taxon>
        <taxon>Paraneoptera</taxon>
        <taxon>Hemiptera</taxon>
        <taxon>Heteroptera</taxon>
        <taxon>Panheteroptera</taxon>
        <taxon>Cimicomorpha</taxon>
        <taxon>Cimicidae</taxon>
        <taxon>Cimex</taxon>
    </lineage>
</organism>
<dbReference type="OrthoDB" id="8189841at2759"/>
<evidence type="ECO:0000256" key="3">
    <source>
        <dbReference type="ARBA" id="ARBA00022801"/>
    </source>
</evidence>
<keyword evidence="3" id="KW-0378">Hydrolase</keyword>
<evidence type="ECO:0000256" key="6">
    <source>
        <dbReference type="SAM" id="SignalP"/>
    </source>
</evidence>
<dbReference type="SUPFAM" id="SSF50494">
    <property type="entry name" value="Trypsin-like serine proteases"/>
    <property type="match status" value="1"/>
</dbReference>
<protein>
    <recommendedName>
        <fullName evidence="7">Peptidase S1 domain-containing protein</fullName>
    </recommendedName>
</protein>
<keyword evidence="2" id="KW-0645">Protease</keyword>
<name>A0A8I6RHZ5_CIMLE</name>
<dbReference type="InterPro" id="IPR009003">
    <property type="entry name" value="Peptidase_S1_PA"/>
</dbReference>
<dbReference type="PANTHER" id="PTHR24276">
    <property type="entry name" value="POLYSERASE-RELATED"/>
    <property type="match status" value="1"/>
</dbReference>
<dbReference type="GeneID" id="106664965"/>
<feature type="domain" description="Peptidase S1" evidence="7">
    <location>
        <begin position="28"/>
        <end position="299"/>
    </location>
</feature>
<dbReference type="PROSITE" id="PS50240">
    <property type="entry name" value="TRYPSIN_DOM"/>
    <property type="match status" value="1"/>
</dbReference>
<dbReference type="InterPro" id="IPR043504">
    <property type="entry name" value="Peptidase_S1_PA_chymotrypsin"/>
</dbReference>
<evidence type="ECO:0000259" key="7">
    <source>
        <dbReference type="PROSITE" id="PS50240"/>
    </source>
</evidence>